<dbReference type="PANTHER" id="PTHR30273">
    <property type="entry name" value="PERIPLASMIC SIGNAL SENSOR AND SIGMA FACTOR ACTIVATOR FECR-RELATED"/>
    <property type="match status" value="1"/>
</dbReference>
<dbReference type="Proteomes" id="UP001199816">
    <property type="component" value="Unassembled WGS sequence"/>
</dbReference>
<keyword evidence="5" id="KW-1185">Reference proteome</keyword>
<reference evidence="4 5" key="1">
    <citation type="submission" date="2021-11" db="EMBL/GenBank/DDBJ databases">
        <title>Genomic of Niabella pedocola.</title>
        <authorList>
            <person name="Wu T."/>
        </authorList>
    </citation>
    <scope>NUCLEOTIDE SEQUENCE [LARGE SCALE GENOMIC DNA]</scope>
    <source>
        <strain evidence="4 5">JCM 31011</strain>
    </source>
</reference>
<dbReference type="Gene3D" id="3.55.50.30">
    <property type="match status" value="1"/>
</dbReference>
<evidence type="ECO:0000259" key="3">
    <source>
        <dbReference type="Pfam" id="PF16344"/>
    </source>
</evidence>
<evidence type="ECO:0000313" key="4">
    <source>
        <dbReference type="EMBL" id="MCD2422601.1"/>
    </source>
</evidence>
<feature type="domain" description="FecR protein" evidence="2">
    <location>
        <begin position="119"/>
        <end position="214"/>
    </location>
</feature>
<dbReference type="EMBL" id="JAJNEC010000004">
    <property type="protein sequence ID" value="MCD2422601.1"/>
    <property type="molecule type" value="Genomic_DNA"/>
</dbReference>
<dbReference type="RefSeq" id="WP_231003738.1">
    <property type="nucleotide sequence ID" value="NZ_JAJNEC010000004.1"/>
</dbReference>
<dbReference type="Gene3D" id="2.60.120.1440">
    <property type="match status" value="1"/>
</dbReference>
<proteinExistence type="predicted"/>
<evidence type="ECO:0000259" key="2">
    <source>
        <dbReference type="Pfam" id="PF04773"/>
    </source>
</evidence>
<dbReference type="PIRSF" id="PIRSF018266">
    <property type="entry name" value="FecR"/>
    <property type="match status" value="1"/>
</dbReference>
<keyword evidence="1" id="KW-1133">Transmembrane helix</keyword>
<dbReference type="Pfam" id="PF16344">
    <property type="entry name" value="FecR_C"/>
    <property type="match status" value="1"/>
</dbReference>
<feature type="transmembrane region" description="Helical" evidence="1">
    <location>
        <begin position="88"/>
        <end position="108"/>
    </location>
</feature>
<dbReference type="InterPro" id="IPR012373">
    <property type="entry name" value="Ferrdict_sens_TM"/>
</dbReference>
<name>A0ABS8PRV2_9BACT</name>
<dbReference type="InterPro" id="IPR032508">
    <property type="entry name" value="FecR_C"/>
</dbReference>
<keyword evidence="1" id="KW-0812">Transmembrane</keyword>
<comment type="caution">
    <text evidence="4">The sequence shown here is derived from an EMBL/GenBank/DDBJ whole genome shotgun (WGS) entry which is preliminary data.</text>
</comment>
<evidence type="ECO:0000256" key="1">
    <source>
        <dbReference type="SAM" id="Phobius"/>
    </source>
</evidence>
<dbReference type="Pfam" id="PF04773">
    <property type="entry name" value="FecR"/>
    <property type="match status" value="1"/>
</dbReference>
<sequence length="345" mass="38698">MERTRFIELIRKKESGEITLLEQKELNEALAANASYAAILQSLKAISGAGPMFSSGKKDDAALEKLRKRIGQAERKQKGRIFSIPAKWMTAAAVLLVLCTGGLFYFFMHRQGQRTEAAVVATAKGSRTNLILPDGTRIWVNADTRLTYDHTFGAKTRTVYLTGEAYFEVAKDKAHPFIVHTQSMDITAVGTAFNVRSYRDEASAQTTLMEGAVEVAFKRKEAGKILLRPMEKVIVRNPVMAATSGEKDLPEIAVLKVDYDSAEAMAPETRWLKNRLVFSQERLETIVKILERYYGCAIRVQDSALLDRRLSGIFQDESLTEVLESFRLATGIQYKIDKNNVLLYK</sequence>
<dbReference type="InterPro" id="IPR006860">
    <property type="entry name" value="FecR"/>
</dbReference>
<organism evidence="4 5">
    <name type="scientific">Niabella pedocola</name>
    <dbReference type="NCBI Taxonomy" id="1752077"/>
    <lineage>
        <taxon>Bacteria</taxon>
        <taxon>Pseudomonadati</taxon>
        <taxon>Bacteroidota</taxon>
        <taxon>Chitinophagia</taxon>
        <taxon>Chitinophagales</taxon>
        <taxon>Chitinophagaceae</taxon>
        <taxon>Niabella</taxon>
    </lineage>
</organism>
<gene>
    <name evidence="4" type="ORF">LQ567_07490</name>
</gene>
<feature type="domain" description="Protein FecR C-terminal" evidence="3">
    <location>
        <begin position="275"/>
        <end position="342"/>
    </location>
</feature>
<keyword evidence="1" id="KW-0472">Membrane</keyword>
<protein>
    <submittedName>
        <fullName evidence="4">FecR domain-containing protein</fullName>
    </submittedName>
</protein>
<evidence type="ECO:0000313" key="5">
    <source>
        <dbReference type="Proteomes" id="UP001199816"/>
    </source>
</evidence>
<dbReference type="PANTHER" id="PTHR30273:SF2">
    <property type="entry name" value="PROTEIN FECR"/>
    <property type="match status" value="1"/>
</dbReference>
<accession>A0ABS8PRV2</accession>